<feature type="non-terminal residue" evidence="1">
    <location>
        <position position="1"/>
    </location>
</feature>
<protein>
    <submittedName>
        <fullName evidence="1">Uncharacterized protein</fullName>
    </submittedName>
</protein>
<sequence length="168" mass="19261">QPRAAAPSSSVDTIPSAERLVTTLQELNDDTTVDRKDVKTLRDASALAIAEVWKDARSATTSLARKINEGMDATQFSVWLRRLEDIIRMRRVTSTSQLKADFLICYLDGEAREKIEELREQERVDYSTIVAHLRKFFEGPQHRYMARESLSVCQQQLANHRRRLPIAC</sequence>
<dbReference type="EMBL" id="KN730492">
    <property type="protein sequence ID" value="KIH60966.1"/>
    <property type="molecule type" value="Genomic_DNA"/>
</dbReference>
<evidence type="ECO:0000313" key="2">
    <source>
        <dbReference type="Proteomes" id="UP000054047"/>
    </source>
</evidence>
<accession>A0A0C2GV13</accession>
<dbReference type="Proteomes" id="UP000054047">
    <property type="component" value="Unassembled WGS sequence"/>
</dbReference>
<gene>
    <name evidence="1" type="ORF">ANCDUO_08774</name>
</gene>
<dbReference type="OrthoDB" id="5872378at2759"/>
<dbReference type="AlphaFoldDB" id="A0A0C2GV13"/>
<keyword evidence="2" id="KW-1185">Reference proteome</keyword>
<name>A0A0C2GV13_9BILA</name>
<evidence type="ECO:0000313" key="1">
    <source>
        <dbReference type="EMBL" id="KIH60966.1"/>
    </source>
</evidence>
<organism evidence="1 2">
    <name type="scientific">Ancylostoma duodenale</name>
    <dbReference type="NCBI Taxonomy" id="51022"/>
    <lineage>
        <taxon>Eukaryota</taxon>
        <taxon>Metazoa</taxon>
        <taxon>Ecdysozoa</taxon>
        <taxon>Nematoda</taxon>
        <taxon>Chromadorea</taxon>
        <taxon>Rhabditida</taxon>
        <taxon>Rhabditina</taxon>
        <taxon>Rhabditomorpha</taxon>
        <taxon>Strongyloidea</taxon>
        <taxon>Ancylostomatidae</taxon>
        <taxon>Ancylostomatinae</taxon>
        <taxon>Ancylostoma</taxon>
    </lineage>
</organism>
<proteinExistence type="predicted"/>
<reference evidence="1 2" key="1">
    <citation type="submission" date="2013-12" db="EMBL/GenBank/DDBJ databases">
        <title>Draft genome of the parsitic nematode Ancylostoma duodenale.</title>
        <authorList>
            <person name="Mitreva M."/>
        </authorList>
    </citation>
    <scope>NUCLEOTIDE SEQUENCE [LARGE SCALE GENOMIC DNA]</scope>
    <source>
        <strain evidence="1 2">Zhejiang</strain>
    </source>
</reference>